<accession>A0AA39YW95</accession>
<reference evidence="3" key="1">
    <citation type="submission" date="2023-06" db="EMBL/GenBank/DDBJ databases">
        <title>Genome-scale phylogeny and comparative genomics of the fungal order Sordariales.</title>
        <authorList>
            <consortium name="Lawrence Berkeley National Laboratory"/>
            <person name="Hensen N."/>
            <person name="Bonometti L."/>
            <person name="Westerberg I."/>
            <person name="Brannstrom I.O."/>
            <person name="Guillou S."/>
            <person name="Cros-Aarteil S."/>
            <person name="Calhoun S."/>
            <person name="Haridas S."/>
            <person name="Kuo A."/>
            <person name="Mondo S."/>
            <person name="Pangilinan J."/>
            <person name="Riley R."/>
            <person name="Labutti K."/>
            <person name="Andreopoulos B."/>
            <person name="Lipzen A."/>
            <person name="Chen C."/>
            <person name="Yanf M."/>
            <person name="Daum C."/>
            <person name="Ng V."/>
            <person name="Clum A."/>
            <person name="Steindorff A."/>
            <person name="Ohm R."/>
            <person name="Martin F."/>
            <person name="Silar P."/>
            <person name="Natvig D."/>
            <person name="Lalanne C."/>
            <person name="Gautier V."/>
            <person name="Ament-Velasquez S.L."/>
            <person name="Kruys A."/>
            <person name="Hutchinson M.I."/>
            <person name="Powell A.J."/>
            <person name="Barry K."/>
            <person name="Miller A.N."/>
            <person name="Grigoriev I.V."/>
            <person name="Debuchy R."/>
            <person name="Gladieux P."/>
            <person name="Thoren M.H."/>
            <person name="Johannesson H."/>
        </authorList>
    </citation>
    <scope>NUCLEOTIDE SEQUENCE</scope>
    <source>
        <strain evidence="3">CBS 307.81</strain>
    </source>
</reference>
<dbReference type="Pfam" id="PF06985">
    <property type="entry name" value="HET"/>
    <property type="match status" value="1"/>
</dbReference>
<evidence type="ECO:0000313" key="4">
    <source>
        <dbReference type="Proteomes" id="UP001174997"/>
    </source>
</evidence>
<dbReference type="PANTHER" id="PTHR24148:SF73">
    <property type="entry name" value="HET DOMAIN PROTEIN (AFU_ORTHOLOGUE AFUA_8G01020)"/>
    <property type="match status" value="1"/>
</dbReference>
<sequence length="735" mass="83122">MVTYLLSLITSPTFSTDITPLFTTLLYHKDLDETKHGGLVHCPPPPRHPSHPPRRRPHALYSCLLACHHCRSNLPRQTRRQTRPGDLKEVSKGNSMEFRYTMHHCPGAVDHVYRASGPGDLVGGGAVLEGRGHQRVEEAGEADGGFAEGGAEPVVEDKNEGDDGEEETKRYTFEILGTPTSVRLLTIFPEGDYMAPLRGEIRSVDLRTNPTYDALSYTWADEEGETAKTGHISVVCNAKRGTHRQLGIGHNCEMAMRRLRRRDKQRPVWIDAVCINQADLEERSQQVKLMSRIFVSARQVVVYTGEGTPQTDGLYDWLNDIDAEKLAVPSGGLFSPQSALQFFHPAEGVLGRLQEVSNDVAIRMEEMGRLIRGYSERVKRLVRELRMVYSMGVIPRRPPEPNDLHRVLREYFSRRWFKRVWVLQEVSLPEMKRIRVLCGNRETTGERAMHLLSMLMSQGQRDIDVGRVFVLLRQKPVANQERSSRGSHLLDLLIETSGRQCEDPRDKIFGVLNIAHWLDGVGAGREELDKVSYFTPVAQVYAGYSALLIRRHGPGFFLSLIKSAPAIKGLPSWAADWTVPWPNSKSLQGAADFPARSRFASEKDKALEFDPKNKVMKIMRPRIVRGFFAWTGQGDGEDTIQTVEVKRLDREEVLVEIYPGLAMLLRQHGDDWTFVKVCPHALDKAGVERLVAAWSRTVVYQENPGRIQDVDEELGSIRSRSPRGYLGKTRVWRIV</sequence>
<proteinExistence type="predicted"/>
<dbReference type="InterPro" id="IPR010730">
    <property type="entry name" value="HET"/>
</dbReference>
<name>A0AA39YW95_9PEZI</name>
<dbReference type="EMBL" id="JAULSY010000197">
    <property type="protein sequence ID" value="KAK0658725.1"/>
    <property type="molecule type" value="Genomic_DNA"/>
</dbReference>
<evidence type="ECO:0000313" key="3">
    <source>
        <dbReference type="EMBL" id="KAK0658725.1"/>
    </source>
</evidence>
<feature type="region of interest" description="Disordered" evidence="1">
    <location>
        <begin position="139"/>
        <end position="166"/>
    </location>
</feature>
<protein>
    <submittedName>
        <fullName evidence="3">Heterokaryon incompatibility protein-domain-containing protein</fullName>
    </submittedName>
</protein>
<feature type="domain" description="Heterokaryon incompatibility" evidence="2">
    <location>
        <begin position="212"/>
        <end position="425"/>
    </location>
</feature>
<dbReference type="InterPro" id="IPR052895">
    <property type="entry name" value="HetReg/Transcr_Mod"/>
</dbReference>
<dbReference type="AlphaFoldDB" id="A0AA39YW95"/>
<gene>
    <name evidence="3" type="ORF">QBC41DRAFT_331847</name>
</gene>
<dbReference type="Proteomes" id="UP001174997">
    <property type="component" value="Unassembled WGS sequence"/>
</dbReference>
<evidence type="ECO:0000259" key="2">
    <source>
        <dbReference type="Pfam" id="PF06985"/>
    </source>
</evidence>
<comment type="caution">
    <text evidence="3">The sequence shown here is derived from an EMBL/GenBank/DDBJ whole genome shotgun (WGS) entry which is preliminary data.</text>
</comment>
<keyword evidence="4" id="KW-1185">Reference proteome</keyword>
<dbReference type="PANTHER" id="PTHR24148">
    <property type="entry name" value="ANKYRIN REPEAT DOMAIN-CONTAINING PROTEIN 39 HOMOLOG-RELATED"/>
    <property type="match status" value="1"/>
</dbReference>
<organism evidence="3 4">
    <name type="scientific">Cercophora samala</name>
    <dbReference type="NCBI Taxonomy" id="330535"/>
    <lineage>
        <taxon>Eukaryota</taxon>
        <taxon>Fungi</taxon>
        <taxon>Dikarya</taxon>
        <taxon>Ascomycota</taxon>
        <taxon>Pezizomycotina</taxon>
        <taxon>Sordariomycetes</taxon>
        <taxon>Sordariomycetidae</taxon>
        <taxon>Sordariales</taxon>
        <taxon>Lasiosphaeriaceae</taxon>
        <taxon>Cercophora</taxon>
    </lineage>
</organism>
<evidence type="ECO:0000256" key="1">
    <source>
        <dbReference type="SAM" id="MobiDB-lite"/>
    </source>
</evidence>